<dbReference type="PATRIC" id="fig|1244869.3.peg.638"/>
<gene>
    <name evidence="1" type="ORF">H261_03188</name>
</gene>
<dbReference type="EMBL" id="AONQ01000005">
    <property type="protein sequence ID" value="EME71380.1"/>
    <property type="molecule type" value="Genomic_DNA"/>
</dbReference>
<comment type="caution">
    <text evidence="1">The sequence shown here is derived from an EMBL/GenBank/DDBJ whole genome shotgun (WGS) entry which is preliminary data.</text>
</comment>
<sequence>MTRTIIENGVSRPATPEEDAEFDALAVAAAQRATEIAAAEALAAILAQLAEIDAKSVRPLRAILDTQAAGQTPDPDDVTYLAALKAQADTLRAQLVAP</sequence>
<proteinExistence type="predicted"/>
<accession>M2ZAE8</accession>
<evidence type="ECO:0000313" key="2">
    <source>
        <dbReference type="Proteomes" id="UP000011744"/>
    </source>
</evidence>
<dbReference type="RefSeq" id="WP_008614245.1">
    <property type="nucleotide sequence ID" value="NZ_AONQ01000005.1"/>
</dbReference>
<dbReference type="STRING" id="1244869.H261_03188"/>
<organism evidence="1 2">
    <name type="scientific">Paramagnetospirillum caucaseum</name>
    <dbReference type="NCBI Taxonomy" id="1244869"/>
    <lineage>
        <taxon>Bacteria</taxon>
        <taxon>Pseudomonadati</taxon>
        <taxon>Pseudomonadota</taxon>
        <taxon>Alphaproteobacteria</taxon>
        <taxon>Rhodospirillales</taxon>
        <taxon>Magnetospirillaceae</taxon>
        <taxon>Paramagnetospirillum</taxon>
    </lineage>
</organism>
<protein>
    <submittedName>
        <fullName evidence="1">Uncharacterized protein</fullName>
    </submittedName>
</protein>
<evidence type="ECO:0000313" key="1">
    <source>
        <dbReference type="EMBL" id="EME71380.1"/>
    </source>
</evidence>
<name>M2ZAE8_9PROT</name>
<dbReference type="eggNOG" id="ENOG502ZGP7">
    <property type="taxonomic scope" value="Bacteria"/>
</dbReference>
<dbReference type="Proteomes" id="UP000011744">
    <property type="component" value="Unassembled WGS sequence"/>
</dbReference>
<keyword evidence="2" id="KW-1185">Reference proteome</keyword>
<dbReference type="AlphaFoldDB" id="M2ZAE8"/>
<reference evidence="1 2" key="1">
    <citation type="journal article" date="2014" name="Genome Announc.">
        <title>Draft Genome Sequence of Magnetospirillum sp. Strain SO-1, a Freshwater Magnetotactic Bacterium Isolated from the Ol'khovka River, Russia.</title>
        <authorList>
            <person name="Grouzdev D.S."/>
            <person name="Dziuba M.V."/>
            <person name="Sukhacheva M.S."/>
            <person name="Mardanov A.V."/>
            <person name="Beletskiy A.V."/>
            <person name="Kuznetsov B.B."/>
            <person name="Skryabin K.G."/>
        </authorList>
    </citation>
    <scope>NUCLEOTIDE SEQUENCE [LARGE SCALE GENOMIC DNA]</scope>
    <source>
        <strain evidence="1 2">SO-1</strain>
    </source>
</reference>